<accession>A0A6N9T840</accession>
<keyword evidence="3" id="KW-1185">Reference proteome</keyword>
<evidence type="ECO:0000313" key="2">
    <source>
        <dbReference type="EMBL" id="NDW07450.1"/>
    </source>
</evidence>
<sequence length="187" mass="19854">MGFDFSAVTALLGGYSAHRKLPFDPDDPLRRHRRSDDRHRGGAVGPLDGPDDDKESLAAAAMRLDGPPVTGGAPGAVSGIGRALDALMSAEETRRRKTNEAPGPADADATPLSAALKASLPVRSALPAPKASDGQPWLPAVARESERNWDEIREFIEALGRAERPAEAQPGLAKRSDVRPWLPKKAS</sequence>
<protein>
    <submittedName>
        <fullName evidence="2">Uncharacterized protein</fullName>
    </submittedName>
</protein>
<dbReference type="AlphaFoldDB" id="A0A6N9T840"/>
<dbReference type="RefSeq" id="WP_163465904.1">
    <property type="nucleotide sequence ID" value="NZ_JAAAMG010000029.1"/>
</dbReference>
<evidence type="ECO:0000256" key="1">
    <source>
        <dbReference type="SAM" id="MobiDB-lite"/>
    </source>
</evidence>
<gene>
    <name evidence="2" type="ORF">GTK09_23820</name>
</gene>
<feature type="region of interest" description="Disordered" evidence="1">
    <location>
        <begin position="16"/>
        <end position="112"/>
    </location>
</feature>
<name>A0A6N9T840_9HYPH</name>
<feature type="compositionally biased region" description="Low complexity" evidence="1">
    <location>
        <begin position="66"/>
        <end position="79"/>
    </location>
</feature>
<reference evidence="2 3" key="1">
    <citation type="submission" date="2020-01" db="EMBL/GenBank/DDBJ databases">
        <title>Jiella pacifica sp. nov.</title>
        <authorList>
            <person name="Xue Z."/>
            <person name="Zhu S."/>
            <person name="Chen J."/>
            <person name="Yang J."/>
        </authorList>
    </citation>
    <scope>NUCLEOTIDE SEQUENCE [LARGE SCALE GENOMIC DNA]</scope>
    <source>
        <strain evidence="2 3">40Bstr34</strain>
    </source>
</reference>
<comment type="caution">
    <text evidence="2">The sequence shown here is derived from an EMBL/GenBank/DDBJ whole genome shotgun (WGS) entry which is preliminary data.</text>
</comment>
<proteinExistence type="predicted"/>
<feature type="region of interest" description="Disordered" evidence="1">
    <location>
        <begin position="161"/>
        <end position="187"/>
    </location>
</feature>
<evidence type="ECO:0000313" key="3">
    <source>
        <dbReference type="Proteomes" id="UP000469011"/>
    </source>
</evidence>
<dbReference type="Proteomes" id="UP000469011">
    <property type="component" value="Unassembled WGS sequence"/>
</dbReference>
<dbReference type="EMBL" id="JAAAMG010000029">
    <property type="protein sequence ID" value="NDW07450.1"/>
    <property type="molecule type" value="Genomic_DNA"/>
</dbReference>
<feature type="compositionally biased region" description="Basic and acidic residues" evidence="1">
    <location>
        <begin position="21"/>
        <end position="40"/>
    </location>
</feature>
<organism evidence="2 3">
    <name type="scientific">Jiella pacifica</name>
    <dbReference type="NCBI Taxonomy" id="2696469"/>
    <lineage>
        <taxon>Bacteria</taxon>
        <taxon>Pseudomonadati</taxon>
        <taxon>Pseudomonadota</taxon>
        <taxon>Alphaproteobacteria</taxon>
        <taxon>Hyphomicrobiales</taxon>
        <taxon>Aurantimonadaceae</taxon>
        <taxon>Jiella</taxon>
    </lineage>
</organism>